<evidence type="ECO:0000256" key="1">
    <source>
        <dbReference type="SAM" id="MobiDB-lite"/>
    </source>
</evidence>
<dbReference type="EMBL" id="CAMAPF010000137">
    <property type="protein sequence ID" value="CAH9106487.1"/>
    <property type="molecule type" value="Genomic_DNA"/>
</dbReference>
<accession>A0AAV0DQA3</accession>
<sequence length="106" mass="11871">MDGEEQHHLREVPADPAPRHRVHHSHRLARGLHRRVLPPDVGALALPPCHALPHRRPHGRDHLRVRGHEPWRRCGGSREGVQGVPAAELLRVAEDEGFGSSKLDAH</sequence>
<dbReference type="Proteomes" id="UP001152523">
    <property type="component" value="Unassembled WGS sequence"/>
</dbReference>
<keyword evidence="3" id="KW-1185">Reference proteome</keyword>
<organism evidence="2 3">
    <name type="scientific">Cuscuta epithymum</name>
    <dbReference type="NCBI Taxonomy" id="186058"/>
    <lineage>
        <taxon>Eukaryota</taxon>
        <taxon>Viridiplantae</taxon>
        <taxon>Streptophyta</taxon>
        <taxon>Embryophyta</taxon>
        <taxon>Tracheophyta</taxon>
        <taxon>Spermatophyta</taxon>
        <taxon>Magnoliopsida</taxon>
        <taxon>eudicotyledons</taxon>
        <taxon>Gunneridae</taxon>
        <taxon>Pentapetalae</taxon>
        <taxon>asterids</taxon>
        <taxon>lamiids</taxon>
        <taxon>Solanales</taxon>
        <taxon>Convolvulaceae</taxon>
        <taxon>Cuscuteae</taxon>
        <taxon>Cuscuta</taxon>
        <taxon>Cuscuta subgen. Cuscuta</taxon>
    </lineage>
</organism>
<protein>
    <submittedName>
        <fullName evidence="2">Uncharacterized protein</fullName>
    </submittedName>
</protein>
<proteinExistence type="predicted"/>
<dbReference type="AlphaFoldDB" id="A0AAV0DQA3"/>
<feature type="region of interest" description="Disordered" evidence="1">
    <location>
        <begin position="1"/>
        <end position="26"/>
    </location>
</feature>
<evidence type="ECO:0000313" key="2">
    <source>
        <dbReference type="EMBL" id="CAH9106487.1"/>
    </source>
</evidence>
<reference evidence="2" key="1">
    <citation type="submission" date="2022-07" db="EMBL/GenBank/DDBJ databases">
        <authorList>
            <person name="Macas J."/>
            <person name="Novak P."/>
            <person name="Neumann P."/>
        </authorList>
    </citation>
    <scope>NUCLEOTIDE SEQUENCE</scope>
</reference>
<name>A0AAV0DQA3_9ASTE</name>
<comment type="caution">
    <text evidence="2">The sequence shown here is derived from an EMBL/GenBank/DDBJ whole genome shotgun (WGS) entry which is preliminary data.</text>
</comment>
<gene>
    <name evidence="2" type="ORF">CEPIT_LOCUS17634</name>
</gene>
<feature type="compositionally biased region" description="Basic and acidic residues" evidence="1">
    <location>
        <begin position="1"/>
        <end position="13"/>
    </location>
</feature>
<evidence type="ECO:0000313" key="3">
    <source>
        <dbReference type="Proteomes" id="UP001152523"/>
    </source>
</evidence>